<comment type="similarity">
    <text evidence="3">Belongs to the FliM family.</text>
</comment>
<dbReference type="Pfam" id="PF02154">
    <property type="entry name" value="FliM"/>
    <property type="match status" value="1"/>
</dbReference>
<dbReference type="CDD" id="cd17908">
    <property type="entry name" value="FliM"/>
    <property type="match status" value="1"/>
</dbReference>
<dbReference type="SUPFAM" id="SSF101801">
    <property type="entry name" value="Surface presentation of antigens (SPOA)"/>
    <property type="match status" value="1"/>
</dbReference>
<keyword evidence="6" id="KW-0145">Chemotaxis</keyword>
<dbReference type="InterPro" id="IPR028976">
    <property type="entry name" value="CheC-like_sf"/>
</dbReference>
<evidence type="ECO:0000259" key="10">
    <source>
        <dbReference type="Pfam" id="PF01052"/>
    </source>
</evidence>
<dbReference type="PANTHER" id="PTHR30034">
    <property type="entry name" value="FLAGELLAR MOTOR SWITCH PROTEIN FLIM"/>
    <property type="match status" value="1"/>
</dbReference>
<organism evidence="11 12">
    <name type="scientific">Clostridium gelidum</name>
    <dbReference type="NCBI Taxonomy" id="704125"/>
    <lineage>
        <taxon>Bacteria</taxon>
        <taxon>Bacillati</taxon>
        <taxon>Bacillota</taxon>
        <taxon>Clostridia</taxon>
        <taxon>Eubacteriales</taxon>
        <taxon>Clostridiaceae</taxon>
        <taxon>Clostridium</taxon>
    </lineage>
</organism>
<dbReference type="InterPro" id="IPR001689">
    <property type="entry name" value="Flag_FliM"/>
</dbReference>
<keyword evidence="12" id="KW-1185">Reference proteome</keyword>
<evidence type="ECO:0000256" key="8">
    <source>
        <dbReference type="ARBA" id="ARBA00023136"/>
    </source>
</evidence>
<dbReference type="RefSeq" id="WP_224036233.1">
    <property type="nucleotide sequence ID" value="NZ_AP024849.1"/>
</dbReference>
<evidence type="ECO:0000256" key="5">
    <source>
        <dbReference type="ARBA" id="ARBA00022475"/>
    </source>
</evidence>
<keyword evidence="11" id="KW-0966">Cell projection</keyword>
<dbReference type="PANTHER" id="PTHR30034:SF6">
    <property type="entry name" value="YOP PROTEINS TRANSLOCATION PROTEIN Q"/>
    <property type="match status" value="1"/>
</dbReference>
<protein>
    <recommendedName>
        <fullName evidence="4">Flagellar motor switch protein FliM</fullName>
    </recommendedName>
</protein>
<keyword evidence="8" id="KW-0472">Membrane</keyword>
<dbReference type="Gene3D" id="3.40.1550.10">
    <property type="entry name" value="CheC-like"/>
    <property type="match status" value="1"/>
</dbReference>
<evidence type="ECO:0000256" key="7">
    <source>
        <dbReference type="ARBA" id="ARBA00022779"/>
    </source>
</evidence>
<sequence length="316" mass="35624">MSDLLSQSEIDALLAAMLMGEATEEVSDKPSEEMKSTPSVLLEEQLKFPEKDLQILEYIHKEYAKVLSLSLFENIQVKVYLESIQEIRYEEFRHSIPCPAVITVFKLNPLEGYLLFETSLDFVSKISNVCSDEDGGQKQDLLLNLESDKNTLIKITEMFIKNLEKPWGNALAVNSEVENVETDPANIKVLFEDEPVAMLSFSATLNEFTGFFNICIPYSSMEKYSGKLEIIPTFTKVETSFFLENAKVNIKAVLGDINLSLGELMDLQKGMILNTHKPYKNKVAILVEGKHCFDGEAGILDNRKAVKIENCLDKDV</sequence>
<comment type="subcellular location">
    <subcellularLocation>
        <location evidence="1">Bacterial flagellum basal body</location>
    </subcellularLocation>
    <subcellularLocation>
        <location evidence="2">Cell membrane</location>
        <topology evidence="2">Peripheral membrane protein</topology>
    </subcellularLocation>
</comment>
<dbReference type="InterPro" id="IPR036429">
    <property type="entry name" value="SpoA-like_sf"/>
</dbReference>
<reference evidence="12" key="1">
    <citation type="submission" date="2021-07" db="EMBL/GenBank/DDBJ databases">
        <title>Complete genome sequencing of a Clostridium isolate.</title>
        <authorList>
            <person name="Ueki A."/>
            <person name="Tonouchi A."/>
        </authorList>
    </citation>
    <scope>NUCLEOTIDE SEQUENCE [LARGE SCALE GENOMIC DNA]</scope>
    <source>
        <strain evidence="12">C5S11</strain>
    </source>
</reference>
<evidence type="ECO:0000256" key="2">
    <source>
        <dbReference type="ARBA" id="ARBA00004202"/>
    </source>
</evidence>
<evidence type="ECO:0000256" key="3">
    <source>
        <dbReference type="ARBA" id="ARBA00011049"/>
    </source>
</evidence>
<name>A0ABN6IQQ9_9CLOT</name>
<evidence type="ECO:0000313" key="12">
    <source>
        <dbReference type="Proteomes" id="UP000824633"/>
    </source>
</evidence>
<dbReference type="Gene3D" id="2.30.330.10">
    <property type="entry name" value="SpoA-like"/>
    <property type="match status" value="1"/>
</dbReference>
<dbReference type="SUPFAM" id="SSF103039">
    <property type="entry name" value="CheC-like"/>
    <property type="match status" value="1"/>
</dbReference>
<accession>A0ABN6IQQ9</accession>
<evidence type="ECO:0000256" key="6">
    <source>
        <dbReference type="ARBA" id="ARBA00022500"/>
    </source>
</evidence>
<dbReference type="PRINTS" id="PR00955">
    <property type="entry name" value="FLGMOTORFLIM"/>
</dbReference>
<evidence type="ECO:0000313" key="11">
    <source>
        <dbReference type="EMBL" id="BCZ44565.1"/>
    </source>
</evidence>
<dbReference type="EMBL" id="AP024849">
    <property type="protein sequence ID" value="BCZ44565.1"/>
    <property type="molecule type" value="Genomic_DNA"/>
</dbReference>
<evidence type="ECO:0000256" key="4">
    <source>
        <dbReference type="ARBA" id="ARBA00021898"/>
    </source>
</evidence>
<dbReference type="Pfam" id="PF01052">
    <property type="entry name" value="FliMN_C"/>
    <property type="match status" value="1"/>
</dbReference>
<keyword evidence="7" id="KW-0283">Flagellar rotation</keyword>
<keyword evidence="5" id="KW-1003">Cell membrane</keyword>
<evidence type="ECO:0000256" key="1">
    <source>
        <dbReference type="ARBA" id="ARBA00004117"/>
    </source>
</evidence>
<dbReference type="Proteomes" id="UP000824633">
    <property type="component" value="Chromosome"/>
</dbReference>
<keyword evidence="11" id="KW-0969">Cilium</keyword>
<gene>
    <name evidence="11" type="primary">fliM_1</name>
    <name evidence="11" type="ORF">psyc5s11_06320</name>
</gene>
<proteinExistence type="inferred from homology"/>
<keyword evidence="9" id="KW-0975">Bacterial flagellum</keyword>
<evidence type="ECO:0000256" key="9">
    <source>
        <dbReference type="ARBA" id="ARBA00023143"/>
    </source>
</evidence>
<dbReference type="InterPro" id="IPR001543">
    <property type="entry name" value="FliN-like_C"/>
</dbReference>
<keyword evidence="11" id="KW-0282">Flagellum</keyword>
<feature type="domain" description="Flagellar motor switch protein FliN-like C-terminal" evidence="10">
    <location>
        <begin position="243"/>
        <end position="311"/>
    </location>
</feature>